<comment type="caution">
    <text evidence="7">The sequence shown here is derived from an EMBL/GenBank/DDBJ whole genome shotgun (WGS) entry which is preliminary data.</text>
</comment>
<dbReference type="InterPro" id="IPR000792">
    <property type="entry name" value="Tscrpt_reg_LuxR_C"/>
</dbReference>
<evidence type="ECO:0000256" key="3">
    <source>
        <dbReference type="ARBA" id="ARBA00023125"/>
    </source>
</evidence>
<feature type="modified residue" description="4-aspartylphosphate" evidence="5">
    <location>
        <position position="57"/>
    </location>
</feature>
<dbReference type="InterPro" id="IPR011006">
    <property type="entry name" value="CheY-like_superfamily"/>
</dbReference>
<evidence type="ECO:0000256" key="2">
    <source>
        <dbReference type="ARBA" id="ARBA00023015"/>
    </source>
</evidence>
<dbReference type="GO" id="GO:0003677">
    <property type="term" value="F:DNA binding"/>
    <property type="evidence" value="ECO:0007669"/>
    <property type="project" value="UniProtKB-KW"/>
</dbReference>
<dbReference type="SMART" id="SM00421">
    <property type="entry name" value="HTH_LUXR"/>
    <property type="match status" value="1"/>
</dbReference>
<dbReference type="PANTHER" id="PTHR43214:SF43">
    <property type="entry name" value="TWO-COMPONENT RESPONSE REGULATOR"/>
    <property type="match status" value="1"/>
</dbReference>
<sequence length="233" mass="26041">MSKPIRVVIAEDLDVLRDHFGELVDGEADMEVVGLAASGKQAVQFALEKAPDVILMDIEMEVKHAGIAAAQTVLEQSPRIRIVFLTVHEDDETVFNAFETGAVDYVLKTSSSEEIIAAIRSAHQGISQIRPEIAYKVKNEFARIRKNQAILFDATLILSQLTPTETEILDLLMKEMKIGEIAKHRQVELSTIKSQINVILKKFKKKRTKEVVALLRQLNVTPLLYKPRGGGER</sequence>
<dbReference type="SUPFAM" id="SSF46894">
    <property type="entry name" value="C-terminal effector domain of the bipartite response regulators"/>
    <property type="match status" value="1"/>
</dbReference>
<evidence type="ECO:0000259" key="6">
    <source>
        <dbReference type="PROSITE" id="PS50110"/>
    </source>
</evidence>
<dbReference type="CDD" id="cd17535">
    <property type="entry name" value="REC_NarL-like"/>
    <property type="match status" value="1"/>
</dbReference>
<dbReference type="PROSITE" id="PS50110">
    <property type="entry name" value="RESPONSE_REGULATORY"/>
    <property type="match status" value="1"/>
</dbReference>
<keyword evidence="8" id="KW-1185">Reference proteome</keyword>
<organism evidence="7 8">
    <name type="scientific">Paenibacillus contaminans</name>
    <dbReference type="NCBI Taxonomy" id="450362"/>
    <lineage>
        <taxon>Bacteria</taxon>
        <taxon>Bacillati</taxon>
        <taxon>Bacillota</taxon>
        <taxon>Bacilli</taxon>
        <taxon>Bacillales</taxon>
        <taxon>Paenibacillaceae</taxon>
        <taxon>Paenibacillus</taxon>
    </lineage>
</organism>
<accession>A0A329LUL7</accession>
<dbReference type="Pfam" id="PF00072">
    <property type="entry name" value="Response_reg"/>
    <property type="match status" value="1"/>
</dbReference>
<dbReference type="GO" id="GO:0000160">
    <property type="term" value="P:phosphorelay signal transduction system"/>
    <property type="evidence" value="ECO:0007669"/>
    <property type="project" value="InterPro"/>
</dbReference>
<evidence type="ECO:0000256" key="1">
    <source>
        <dbReference type="ARBA" id="ARBA00022553"/>
    </source>
</evidence>
<dbReference type="EMBL" id="QMFB01000041">
    <property type="protein sequence ID" value="RAV10812.1"/>
    <property type="molecule type" value="Genomic_DNA"/>
</dbReference>
<dbReference type="PANTHER" id="PTHR43214">
    <property type="entry name" value="TWO-COMPONENT RESPONSE REGULATOR"/>
    <property type="match status" value="1"/>
</dbReference>
<dbReference type="SMART" id="SM00448">
    <property type="entry name" value="REC"/>
    <property type="match status" value="1"/>
</dbReference>
<evidence type="ECO:0000256" key="4">
    <source>
        <dbReference type="ARBA" id="ARBA00023163"/>
    </source>
</evidence>
<dbReference type="AlphaFoldDB" id="A0A329LUL7"/>
<reference evidence="7 8" key="1">
    <citation type="journal article" date="2009" name="Int. J. Syst. Evol. Microbiol.">
        <title>Paenibacillus contaminans sp. nov., isolated from a contaminated laboratory plate.</title>
        <authorList>
            <person name="Chou J.H."/>
            <person name="Lee J.H."/>
            <person name="Lin M.C."/>
            <person name="Chang P.S."/>
            <person name="Arun A.B."/>
            <person name="Young C.C."/>
            <person name="Chen W.M."/>
        </authorList>
    </citation>
    <scope>NUCLEOTIDE SEQUENCE [LARGE SCALE GENOMIC DNA]</scope>
    <source>
        <strain evidence="7 8">CKOBP-6</strain>
    </source>
</reference>
<keyword evidence="4" id="KW-0804">Transcription</keyword>
<evidence type="ECO:0000313" key="8">
    <source>
        <dbReference type="Proteomes" id="UP000250369"/>
    </source>
</evidence>
<evidence type="ECO:0000256" key="5">
    <source>
        <dbReference type="PROSITE-ProRule" id="PRU00169"/>
    </source>
</evidence>
<gene>
    <name evidence="7" type="ORF">DQG23_37325</name>
</gene>
<dbReference type="InterPro" id="IPR039420">
    <property type="entry name" value="WalR-like"/>
</dbReference>
<dbReference type="Gene3D" id="3.40.50.2300">
    <property type="match status" value="1"/>
</dbReference>
<dbReference type="OrthoDB" id="188043at2"/>
<dbReference type="InterPro" id="IPR016032">
    <property type="entry name" value="Sig_transdc_resp-reg_C-effctor"/>
</dbReference>
<keyword evidence="3 7" id="KW-0238">DNA-binding</keyword>
<keyword evidence="2" id="KW-0805">Transcription regulation</keyword>
<proteinExistence type="predicted"/>
<dbReference type="RefSeq" id="WP_113036130.1">
    <property type="nucleotide sequence ID" value="NZ_QMFB01000041.1"/>
</dbReference>
<feature type="domain" description="Response regulatory" evidence="6">
    <location>
        <begin position="6"/>
        <end position="123"/>
    </location>
</feature>
<protein>
    <submittedName>
        <fullName evidence="7">DNA-binding response regulator</fullName>
    </submittedName>
</protein>
<dbReference type="InterPro" id="IPR058245">
    <property type="entry name" value="NreC/VraR/RcsB-like_REC"/>
</dbReference>
<keyword evidence="1 5" id="KW-0597">Phosphoprotein</keyword>
<dbReference type="SUPFAM" id="SSF52172">
    <property type="entry name" value="CheY-like"/>
    <property type="match status" value="1"/>
</dbReference>
<dbReference type="InterPro" id="IPR001789">
    <property type="entry name" value="Sig_transdc_resp-reg_receiver"/>
</dbReference>
<dbReference type="GO" id="GO:0006355">
    <property type="term" value="P:regulation of DNA-templated transcription"/>
    <property type="evidence" value="ECO:0007669"/>
    <property type="project" value="InterPro"/>
</dbReference>
<dbReference type="Proteomes" id="UP000250369">
    <property type="component" value="Unassembled WGS sequence"/>
</dbReference>
<name>A0A329LUL7_9BACL</name>
<evidence type="ECO:0000313" key="7">
    <source>
        <dbReference type="EMBL" id="RAV10812.1"/>
    </source>
</evidence>